<dbReference type="FunFam" id="1.50.40.10:FF:000004">
    <property type="entry name" value="Calcium-binding mitochondrial carrier protein Aralar1"/>
    <property type="match status" value="1"/>
</dbReference>
<evidence type="ECO:0000313" key="19">
    <source>
        <dbReference type="Proteomes" id="UP000235388"/>
    </source>
</evidence>
<dbReference type="PANTHER" id="PTHR45678">
    <property type="entry name" value="MITOCHONDRIAL 2-OXODICARBOXYLATE CARRIER 1-RELATED"/>
    <property type="match status" value="1"/>
</dbReference>
<keyword evidence="4 15" id="KW-0812">Transmembrane</keyword>
<dbReference type="STRING" id="200324.A0A2N5UYJ1"/>
<dbReference type="EMBL" id="PGCJ01000154">
    <property type="protein sequence ID" value="PLW42820.1"/>
    <property type="molecule type" value="Genomic_DNA"/>
</dbReference>
<evidence type="ECO:0000256" key="14">
    <source>
        <dbReference type="ARBA" id="ARBA00082232"/>
    </source>
</evidence>
<dbReference type="Proteomes" id="UP000235388">
    <property type="component" value="Unassembled WGS sequence"/>
</dbReference>
<dbReference type="OrthoDB" id="2161at2759"/>
<dbReference type="InterPro" id="IPR018247">
    <property type="entry name" value="EF_Hand_1_Ca_BS"/>
</dbReference>
<organism evidence="18 19">
    <name type="scientific">Puccinia coronata f. sp. avenae</name>
    <dbReference type="NCBI Taxonomy" id="200324"/>
    <lineage>
        <taxon>Eukaryota</taxon>
        <taxon>Fungi</taxon>
        <taxon>Dikarya</taxon>
        <taxon>Basidiomycota</taxon>
        <taxon>Pucciniomycotina</taxon>
        <taxon>Pucciniomycetes</taxon>
        <taxon>Pucciniales</taxon>
        <taxon>Pucciniaceae</taxon>
        <taxon>Puccinia</taxon>
    </lineage>
</organism>
<dbReference type="Pfam" id="PF00153">
    <property type="entry name" value="Mito_carr"/>
    <property type="match status" value="3"/>
</dbReference>
<keyword evidence="9" id="KW-0496">Mitochondrion</keyword>
<gene>
    <name evidence="18" type="ORF">PCANC_07957</name>
</gene>
<keyword evidence="6" id="KW-0999">Mitochondrion inner membrane</keyword>
<dbReference type="PROSITE" id="PS00018">
    <property type="entry name" value="EF_HAND_1"/>
    <property type="match status" value="1"/>
</dbReference>
<comment type="caution">
    <text evidence="18">The sequence shown here is derived from an EMBL/GenBank/DDBJ whole genome shotgun (WGS) entry which is preliminary data.</text>
</comment>
<dbReference type="Gene3D" id="1.50.40.10">
    <property type="entry name" value="Mitochondrial carrier domain"/>
    <property type="match status" value="1"/>
</dbReference>
<dbReference type="PROSITE" id="PS50222">
    <property type="entry name" value="EF_HAND_2"/>
    <property type="match status" value="2"/>
</dbReference>
<dbReference type="CDD" id="cd00051">
    <property type="entry name" value="EFh"/>
    <property type="match status" value="1"/>
</dbReference>
<dbReference type="InterPro" id="IPR002067">
    <property type="entry name" value="MCP"/>
</dbReference>
<feature type="repeat" description="Solcar" evidence="15">
    <location>
        <begin position="466"/>
        <end position="556"/>
    </location>
</feature>
<dbReference type="InterPro" id="IPR018108">
    <property type="entry name" value="MCP_transmembrane"/>
</dbReference>
<dbReference type="InterPro" id="IPR051028">
    <property type="entry name" value="Mito_Solute_Carrier"/>
</dbReference>
<reference evidence="18 19" key="1">
    <citation type="submission" date="2017-11" db="EMBL/GenBank/DDBJ databases">
        <title>De novo assembly and phasing of dikaryotic genomes from two isolates of Puccinia coronata f. sp. avenae, the causal agent of oat crown rust.</title>
        <authorList>
            <person name="Miller M.E."/>
            <person name="Zhang Y."/>
            <person name="Omidvar V."/>
            <person name="Sperschneider J."/>
            <person name="Schwessinger B."/>
            <person name="Raley C."/>
            <person name="Palmer J.M."/>
            <person name="Garnica D."/>
            <person name="Upadhyaya N."/>
            <person name="Rathjen J."/>
            <person name="Taylor J.M."/>
            <person name="Park R.F."/>
            <person name="Dodds P.N."/>
            <person name="Hirsch C.D."/>
            <person name="Kianian S.F."/>
            <person name="Figueroa M."/>
        </authorList>
    </citation>
    <scope>NUCLEOTIDE SEQUENCE [LARGE SCALE GENOMIC DNA]</scope>
    <source>
        <strain evidence="18">12NC29</strain>
    </source>
</reference>
<evidence type="ECO:0000256" key="7">
    <source>
        <dbReference type="ARBA" id="ARBA00022837"/>
    </source>
</evidence>
<accession>A0A2N5UYJ1</accession>
<evidence type="ECO:0000256" key="3">
    <source>
        <dbReference type="ARBA" id="ARBA00022448"/>
    </source>
</evidence>
<evidence type="ECO:0000256" key="10">
    <source>
        <dbReference type="ARBA" id="ARBA00023136"/>
    </source>
</evidence>
<evidence type="ECO:0000256" key="9">
    <source>
        <dbReference type="ARBA" id="ARBA00023128"/>
    </source>
</evidence>
<feature type="compositionally biased region" description="Low complexity" evidence="16">
    <location>
        <begin position="22"/>
        <end position="31"/>
    </location>
</feature>
<comment type="subunit">
    <text evidence="11">Homodimer (via N-terminus).</text>
</comment>
<comment type="function">
    <text evidence="12">Calcium-dependent mitochondrial aspartate and glutamate carrier. Transport of glutamate in mitochondria is required for mitochondrial transamination reactions and ornithine synthesis. Plays also a role in malate-aspartate NADH shuttle, which is critical for growth on acetate and fatty acids.</text>
</comment>
<evidence type="ECO:0000256" key="8">
    <source>
        <dbReference type="ARBA" id="ARBA00022989"/>
    </source>
</evidence>
<dbReference type="GO" id="GO:0043490">
    <property type="term" value="P:malate-aspartate shuttle"/>
    <property type="evidence" value="ECO:0007669"/>
    <property type="project" value="TreeGrafter"/>
</dbReference>
<dbReference type="SUPFAM" id="SSF47473">
    <property type="entry name" value="EF-hand"/>
    <property type="match status" value="1"/>
</dbReference>
<comment type="subcellular location">
    <subcellularLocation>
        <location evidence="1">Mitochondrion inner membrane</location>
        <topology evidence="1">Multi-pass membrane protein</topology>
    </subcellularLocation>
</comment>
<evidence type="ECO:0000256" key="4">
    <source>
        <dbReference type="ARBA" id="ARBA00022692"/>
    </source>
</evidence>
<evidence type="ECO:0000256" key="16">
    <source>
        <dbReference type="SAM" id="MobiDB-lite"/>
    </source>
</evidence>
<dbReference type="GO" id="GO:0005509">
    <property type="term" value="F:calcium ion binding"/>
    <property type="evidence" value="ECO:0007669"/>
    <property type="project" value="InterPro"/>
</dbReference>
<evidence type="ECO:0000313" key="18">
    <source>
        <dbReference type="EMBL" id="PLW42820.1"/>
    </source>
</evidence>
<dbReference type="SUPFAM" id="SSF103506">
    <property type="entry name" value="Mitochondrial carrier"/>
    <property type="match status" value="1"/>
</dbReference>
<dbReference type="GO" id="GO:0005313">
    <property type="term" value="F:L-glutamate transmembrane transporter activity"/>
    <property type="evidence" value="ECO:0007669"/>
    <property type="project" value="TreeGrafter"/>
</dbReference>
<keyword evidence="7" id="KW-0106">Calcium</keyword>
<keyword evidence="3" id="KW-0813">Transport</keyword>
<dbReference type="GO" id="GO:0015183">
    <property type="term" value="F:L-aspartate transmembrane transporter activity"/>
    <property type="evidence" value="ECO:0007669"/>
    <property type="project" value="TreeGrafter"/>
</dbReference>
<keyword evidence="10 15" id="KW-0472">Membrane</keyword>
<dbReference type="InterPro" id="IPR011992">
    <property type="entry name" value="EF-hand-dom_pair"/>
</dbReference>
<protein>
    <recommendedName>
        <fullName evidence="13">Mitochondrial aspartate-glutamate transporter AGC1</fullName>
    </recommendedName>
    <alternativeName>
        <fullName evidence="14">Aspartate-glutamate carrier 1</fullName>
    </alternativeName>
</protein>
<dbReference type="Pfam" id="PF13405">
    <property type="entry name" value="EF-hand_6"/>
    <property type="match status" value="1"/>
</dbReference>
<dbReference type="PRINTS" id="PR00926">
    <property type="entry name" value="MITOCARRIER"/>
</dbReference>
<dbReference type="Pfam" id="PF13499">
    <property type="entry name" value="EF-hand_7"/>
    <property type="match status" value="1"/>
</dbReference>
<name>A0A2N5UYJ1_9BASI</name>
<feature type="repeat" description="Solcar" evidence="15">
    <location>
        <begin position="663"/>
        <end position="751"/>
    </location>
</feature>
<evidence type="ECO:0000256" key="12">
    <source>
        <dbReference type="ARBA" id="ARBA00059916"/>
    </source>
</evidence>
<feature type="region of interest" description="Disordered" evidence="16">
    <location>
        <begin position="22"/>
        <end position="90"/>
    </location>
</feature>
<feature type="domain" description="EF-hand" evidence="17">
    <location>
        <begin position="227"/>
        <end position="262"/>
    </location>
</feature>
<evidence type="ECO:0000256" key="15">
    <source>
        <dbReference type="PROSITE-ProRule" id="PRU00282"/>
    </source>
</evidence>
<dbReference type="PROSITE" id="PS50920">
    <property type="entry name" value="SOLCAR"/>
    <property type="match status" value="3"/>
</dbReference>
<evidence type="ECO:0000256" key="11">
    <source>
        <dbReference type="ARBA" id="ARBA00038674"/>
    </source>
</evidence>
<proteinExistence type="inferred from homology"/>
<sequence length="800" mass="89291">MKISVWDSGWMIDWILKSLGQSRSGGCQRSSYNGNVAPPRFPGVTISKHDRVRKEVKPPQLQVQGHSLLPNPSHIKRSPSHPTSTTPADKLTLTDSFDYLTRPGRLPSRNISQPSDQPSHLVDTTMLSQQTPSQPAQAYLPHSKGLTESTEFDRWKKQFEQFAIHDNLSSTKFLDEEGFVNAVAPSNETFHKIHKSQYSILFKIADLEKSGKVTWDDFVVFQTLLKKPDAEFEVAFKYFDQDRNGEVTFEEFKRVFSEALRPDSLPFTFESPWVKLFLGKRSGQHVLGYNEFTQLMKGLQGERLRQAFSYFDKEETGYITAEQFKRIILELARHKLSDSILESLPTLCNISTGGKITYSEVNAFHNVIREMDTVERILREAIANSSDGKVNRQDFLNTASRQTRYVALTPMEVDIVFHFAGMGELNARLGLADFGMLLDPMWERRTTLENQLTDDLNDGNFWHGLGKSIYNFGLGGIAGALGATAVYPIDLVKTRMQNQRSKVVGELLYKNSMDCVQKVFKNEGFTGFYRGLPPQLIGVAPEKAIKLTINDLIRANAKDPVTGEIGIGWEMFAGGTAGGCQVAVTNPLEIVKIRLQMQGEMARVAGSAPIGAMHIIRQLGLVGLYKGAAACLCRDIPFSAIYFTVYAHLKKDTFGEGVNGKKLSFVETLSAAAIAGMPAAYLTTPADVVKTRLQSEARKGETHYKGLMHCFKTILKEEGPAALFKGGPARILRSSPQFGVTLVSYEFLQKLVPFPFGHHPQHVESAVVSDVELPRIRARNAMKILLDVHEDFGMVKRPAK</sequence>
<evidence type="ECO:0000256" key="6">
    <source>
        <dbReference type="ARBA" id="ARBA00022792"/>
    </source>
</evidence>
<keyword evidence="8" id="KW-1133">Transmembrane helix</keyword>
<evidence type="ECO:0000256" key="1">
    <source>
        <dbReference type="ARBA" id="ARBA00004448"/>
    </source>
</evidence>
<evidence type="ECO:0000259" key="17">
    <source>
        <dbReference type="PROSITE" id="PS50222"/>
    </source>
</evidence>
<evidence type="ECO:0000256" key="13">
    <source>
        <dbReference type="ARBA" id="ARBA00073787"/>
    </source>
</evidence>
<dbReference type="SMART" id="SM00054">
    <property type="entry name" value="EFh"/>
    <property type="match status" value="2"/>
</dbReference>
<feature type="repeat" description="Solcar" evidence="15">
    <location>
        <begin position="565"/>
        <end position="652"/>
    </location>
</feature>
<dbReference type="InterPro" id="IPR002048">
    <property type="entry name" value="EF_hand_dom"/>
</dbReference>
<keyword evidence="19" id="KW-1185">Reference proteome</keyword>
<dbReference type="AlphaFoldDB" id="A0A2N5UYJ1"/>
<dbReference type="InterPro" id="IPR023395">
    <property type="entry name" value="MCP_dom_sf"/>
</dbReference>
<dbReference type="GO" id="GO:0005743">
    <property type="term" value="C:mitochondrial inner membrane"/>
    <property type="evidence" value="ECO:0007669"/>
    <property type="project" value="UniProtKB-SubCell"/>
</dbReference>
<feature type="domain" description="EF-hand" evidence="17">
    <location>
        <begin position="299"/>
        <end position="334"/>
    </location>
</feature>
<evidence type="ECO:0000256" key="2">
    <source>
        <dbReference type="ARBA" id="ARBA00006375"/>
    </source>
</evidence>
<evidence type="ECO:0000256" key="5">
    <source>
        <dbReference type="ARBA" id="ARBA00022737"/>
    </source>
</evidence>
<dbReference type="Gene3D" id="1.10.238.10">
    <property type="entry name" value="EF-hand"/>
    <property type="match status" value="2"/>
</dbReference>
<keyword evidence="5" id="KW-0677">Repeat</keyword>
<feature type="compositionally biased region" description="Basic and acidic residues" evidence="16">
    <location>
        <begin position="47"/>
        <end position="57"/>
    </location>
</feature>
<dbReference type="PANTHER" id="PTHR45678:SF9">
    <property type="entry name" value="CALCIUM-BINDING MITOCHONDRIAL CARRIER PROTEIN ARALAR1"/>
    <property type="match status" value="1"/>
</dbReference>
<comment type="similarity">
    <text evidence="2">Belongs to the mitochondrial carrier (TC 2.A.29) family.</text>
</comment>